<name>L1J283_GUITC</name>
<dbReference type="GeneID" id="17298925"/>
<evidence type="ECO:0000313" key="2">
    <source>
        <dbReference type="EMBL" id="EKX42239.1"/>
    </source>
</evidence>
<proteinExistence type="predicted"/>
<dbReference type="EMBL" id="JH993018">
    <property type="protein sequence ID" value="EKX42239.1"/>
    <property type="molecule type" value="Genomic_DNA"/>
</dbReference>
<feature type="compositionally biased region" description="Basic and acidic residues" evidence="1">
    <location>
        <begin position="198"/>
        <end position="212"/>
    </location>
</feature>
<protein>
    <recommendedName>
        <fullName evidence="5">SAM domain-containing protein</fullName>
    </recommendedName>
</protein>
<gene>
    <name evidence="2" type="ORF">GUITHDRAFT_141436</name>
</gene>
<dbReference type="HOGENOM" id="CLU_1252708_0_0_1"/>
<dbReference type="RefSeq" id="XP_005829219.1">
    <property type="nucleotide sequence ID" value="XM_005829162.1"/>
</dbReference>
<keyword evidence="4" id="KW-1185">Reference proteome</keyword>
<dbReference type="InterPro" id="IPR013761">
    <property type="entry name" value="SAM/pointed_sf"/>
</dbReference>
<feature type="region of interest" description="Disordered" evidence="1">
    <location>
        <begin position="198"/>
        <end position="221"/>
    </location>
</feature>
<dbReference type="Gene3D" id="1.10.150.50">
    <property type="entry name" value="Transcription Factor, Ets-1"/>
    <property type="match status" value="1"/>
</dbReference>
<evidence type="ECO:0000313" key="3">
    <source>
        <dbReference type="EnsemblProtists" id="EKX42239"/>
    </source>
</evidence>
<evidence type="ECO:0008006" key="5">
    <source>
        <dbReference type="Google" id="ProtNLM"/>
    </source>
</evidence>
<dbReference type="AlphaFoldDB" id="L1J283"/>
<evidence type="ECO:0000256" key="1">
    <source>
        <dbReference type="SAM" id="MobiDB-lite"/>
    </source>
</evidence>
<reference evidence="2 4" key="1">
    <citation type="journal article" date="2012" name="Nature">
        <title>Algal genomes reveal evolutionary mosaicism and the fate of nucleomorphs.</title>
        <authorList>
            <consortium name="DOE Joint Genome Institute"/>
            <person name="Curtis B.A."/>
            <person name="Tanifuji G."/>
            <person name="Burki F."/>
            <person name="Gruber A."/>
            <person name="Irimia M."/>
            <person name="Maruyama S."/>
            <person name="Arias M.C."/>
            <person name="Ball S.G."/>
            <person name="Gile G.H."/>
            <person name="Hirakawa Y."/>
            <person name="Hopkins J.F."/>
            <person name="Kuo A."/>
            <person name="Rensing S.A."/>
            <person name="Schmutz J."/>
            <person name="Symeonidi A."/>
            <person name="Elias M."/>
            <person name="Eveleigh R.J."/>
            <person name="Herman E.K."/>
            <person name="Klute M.J."/>
            <person name="Nakayama T."/>
            <person name="Obornik M."/>
            <person name="Reyes-Prieto A."/>
            <person name="Armbrust E.V."/>
            <person name="Aves S.J."/>
            <person name="Beiko R.G."/>
            <person name="Coutinho P."/>
            <person name="Dacks J.B."/>
            <person name="Durnford D.G."/>
            <person name="Fast N.M."/>
            <person name="Green B.R."/>
            <person name="Grisdale C.J."/>
            <person name="Hempel F."/>
            <person name="Henrissat B."/>
            <person name="Hoppner M.P."/>
            <person name="Ishida K."/>
            <person name="Kim E."/>
            <person name="Koreny L."/>
            <person name="Kroth P.G."/>
            <person name="Liu Y."/>
            <person name="Malik S.B."/>
            <person name="Maier U.G."/>
            <person name="McRose D."/>
            <person name="Mock T."/>
            <person name="Neilson J.A."/>
            <person name="Onodera N.T."/>
            <person name="Poole A.M."/>
            <person name="Pritham E.J."/>
            <person name="Richards T.A."/>
            <person name="Rocap G."/>
            <person name="Roy S.W."/>
            <person name="Sarai C."/>
            <person name="Schaack S."/>
            <person name="Shirato S."/>
            <person name="Slamovits C.H."/>
            <person name="Spencer D.F."/>
            <person name="Suzuki S."/>
            <person name="Worden A.Z."/>
            <person name="Zauner S."/>
            <person name="Barry K."/>
            <person name="Bell C."/>
            <person name="Bharti A.K."/>
            <person name="Crow J.A."/>
            <person name="Grimwood J."/>
            <person name="Kramer R."/>
            <person name="Lindquist E."/>
            <person name="Lucas S."/>
            <person name="Salamov A."/>
            <person name="McFadden G.I."/>
            <person name="Lane C.E."/>
            <person name="Keeling P.J."/>
            <person name="Gray M.W."/>
            <person name="Grigoriev I.V."/>
            <person name="Archibald J.M."/>
        </authorList>
    </citation>
    <scope>NUCLEOTIDE SEQUENCE</scope>
    <source>
        <strain evidence="2 4">CCMP2712</strain>
    </source>
</reference>
<reference evidence="4" key="2">
    <citation type="submission" date="2012-11" db="EMBL/GenBank/DDBJ databases">
        <authorList>
            <person name="Kuo A."/>
            <person name="Curtis B.A."/>
            <person name="Tanifuji G."/>
            <person name="Burki F."/>
            <person name="Gruber A."/>
            <person name="Irimia M."/>
            <person name="Maruyama S."/>
            <person name="Arias M.C."/>
            <person name="Ball S.G."/>
            <person name="Gile G.H."/>
            <person name="Hirakawa Y."/>
            <person name="Hopkins J.F."/>
            <person name="Rensing S.A."/>
            <person name="Schmutz J."/>
            <person name="Symeonidi A."/>
            <person name="Elias M."/>
            <person name="Eveleigh R.J."/>
            <person name="Herman E.K."/>
            <person name="Klute M.J."/>
            <person name="Nakayama T."/>
            <person name="Obornik M."/>
            <person name="Reyes-Prieto A."/>
            <person name="Armbrust E.V."/>
            <person name="Aves S.J."/>
            <person name="Beiko R.G."/>
            <person name="Coutinho P."/>
            <person name="Dacks J.B."/>
            <person name="Durnford D.G."/>
            <person name="Fast N.M."/>
            <person name="Green B.R."/>
            <person name="Grisdale C."/>
            <person name="Hempe F."/>
            <person name="Henrissat B."/>
            <person name="Hoppner M.P."/>
            <person name="Ishida K.-I."/>
            <person name="Kim E."/>
            <person name="Koreny L."/>
            <person name="Kroth P.G."/>
            <person name="Liu Y."/>
            <person name="Malik S.-B."/>
            <person name="Maier U.G."/>
            <person name="McRose D."/>
            <person name="Mock T."/>
            <person name="Neilson J.A."/>
            <person name="Onodera N.T."/>
            <person name="Poole A.M."/>
            <person name="Pritham E.J."/>
            <person name="Richards T.A."/>
            <person name="Rocap G."/>
            <person name="Roy S.W."/>
            <person name="Sarai C."/>
            <person name="Schaack S."/>
            <person name="Shirato S."/>
            <person name="Slamovits C.H."/>
            <person name="Spencer D.F."/>
            <person name="Suzuki S."/>
            <person name="Worden A.Z."/>
            <person name="Zauner S."/>
            <person name="Barry K."/>
            <person name="Bell C."/>
            <person name="Bharti A.K."/>
            <person name="Crow J.A."/>
            <person name="Grimwood J."/>
            <person name="Kramer R."/>
            <person name="Lindquist E."/>
            <person name="Lucas S."/>
            <person name="Salamov A."/>
            <person name="McFadden G.I."/>
            <person name="Lane C.E."/>
            <person name="Keeling P.J."/>
            <person name="Gray M.W."/>
            <person name="Grigoriev I.V."/>
            <person name="Archibald J.M."/>
        </authorList>
    </citation>
    <scope>NUCLEOTIDE SEQUENCE</scope>
    <source>
        <strain evidence="4">CCMP2712</strain>
    </source>
</reference>
<organism evidence="2">
    <name type="scientific">Guillardia theta (strain CCMP2712)</name>
    <name type="common">Cryptophyte</name>
    <dbReference type="NCBI Taxonomy" id="905079"/>
    <lineage>
        <taxon>Eukaryota</taxon>
        <taxon>Cryptophyceae</taxon>
        <taxon>Pyrenomonadales</taxon>
        <taxon>Geminigeraceae</taxon>
        <taxon>Guillardia</taxon>
    </lineage>
</organism>
<dbReference type="EnsemblProtists" id="EKX42239">
    <property type="protein sequence ID" value="EKX42239"/>
    <property type="gene ID" value="GUITHDRAFT_141436"/>
</dbReference>
<dbReference type="Proteomes" id="UP000011087">
    <property type="component" value="Unassembled WGS sequence"/>
</dbReference>
<accession>L1J283</accession>
<reference evidence="3" key="3">
    <citation type="submission" date="2016-03" db="UniProtKB">
        <authorList>
            <consortium name="EnsemblProtists"/>
        </authorList>
    </citation>
    <scope>IDENTIFICATION</scope>
</reference>
<dbReference type="KEGG" id="gtt:GUITHDRAFT_141436"/>
<sequence length="221" mass="23389">MSEEAPLVKDISKNIPKDLDWSETIYPQFVKDGFVTATNVVKSSAQVVGAELDQHYCIIVLTVVPGQGAGAVGGAVAGGVNAVGGAVSNTAGAVTSFVPTPPTFNAAPARWGGSEPSIEERTKADIAGWLEKVKLESLQADFASAEVDGPALAAMVQTWESDKLGFVKYAQENLGCKKPGQAFRLGYSLSRLHAYKWPKKEEPEKPKDEKPQAEAAAESDV</sequence>
<dbReference type="PaxDb" id="55529-EKX42239"/>
<evidence type="ECO:0000313" key="4">
    <source>
        <dbReference type="Proteomes" id="UP000011087"/>
    </source>
</evidence>